<reference evidence="2 3" key="1">
    <citation type="submission" date="2021-06" db="EMBL/GenBank/DDBJ databases">
        <authorList>
            <person name="Palmer J.M."/>
        </authorList>
    </citation>
    <scope>NUCLEOTIDE SEQUENCE [LARGE SCALE GENOMIC DNA]</scope>
    <source>
        <strain evidence="3">if_2019</strain>
        <tissue evidence="2">Muscle</tissue>
    </source>
</reference>
<keyword evidence="3" id="KW-1185">Reference proteome</keyword>
<evidence type="ECO:0000313" key="2">
    <source>
        <dbReference type="EMBL" id="MEQ2235807.1"/>
    </source>
</evidence>
<name>A0ABV0TWI5_9TELE</name>
<comment type="caution">
    <text evidence="2">The sequence shown here is derived from an EMBL/GenBank/DDBJ whole genome shotgun (WGS) entry which is preliminary data.</text>
</comment>
<sequence length="104" mass="11087">MAALEPAAAVAVPTAGPSRNDEDPQPSLYLTTSIEIFMQDQSPAHALCLLAMCWFWSSSSEAEEEDLNLGSALLSLGRLVKDKLACLVDNVSTCLSCQRGSKQA</sequence>
<protein>
    <submittedName>
        <fullName evidence="2">Uncharacterized protein</fullName>
    </submittedName>
</protein>
<feature type="compositionally biased region" description="Low complexity" evidence="1">
    <location>
        <begin position="1"/>
        <end position="15"/>
    </location>
</feature>
<feature type="region of interest" description="Disordered" evidence="1">
    <location>
        <begin position="1"/>
        <end position="25"/>
    </location>
</feature>
<evidence type="ECO:0000256" key="1">
    <source>
        <dbReference type="SAM" id="MobiDB-lite"/>
    </source>
</evidence>
<proteinExistence type="predicted"/>
<dbReference type="EMBL" id="JAHRIQ010046701">
    <property type="protein sequence ID" value="MEQ2235807.1"/>
    <property type="molecule type" value="Genomic_DNA"/>
</dbReference>
<dbReference type="Proteomes" id="UP001482620">
    <property type="component" value="Unassembled WGS sequence"/>
</dbReference>
<organism evidence="2 3">
    <name type="scientific">Ilyodon furcidens</name>
    <name type="common">goldbreast splitfin</name>
    <dbReference type="NCBI Taxonomy" id="33524"/>
    <lineage>
        <taxon>Eukaryota</taxon>
        <taxon>Metazoa</taxon>
        <taxon>Chordata</taxon>
        <taxon>Craniata</taxon>
        <taxon>Vertebrata</taxon>
        <taxon>Euteleostomi</taxon>
        <taxon>Actinopterygii</taxon>
        <taxon>Neopterygii</taxon>
        <taxon>Teleostei</taxon>
        <taxon>Neoteleostei</taxon>
        <taxon>Acanthomorphata</taxon>
        <taxon>Ovalentaria</taxon>
        <taxon>Atherinomorphae</taxon>
        <taxon>Cyprinodontiformes</taxon>
        <taxon>Goodeidae</taxon>
        <taxon>Ilyodon</taxon>
    </lineage>
</organism>
<accession>A0ABV0TWI5</accession>
<evidence type="ECO:0000313" key="3">
    <source>
        <dbReference type="Proteomes" id="UP001482620"/>
    </source>
</evidence>
<feature type="non-terminal residue" evidence="2">
    <location>
        <position position="104"/>
    </location>
</feature>
<gene>
    <name evidence="2" type="ORF">ILYODFUR_005982</name>
</gene>